<sequence length="74" mass="8096">MAEDILSLLPPLIGKMVSVDLERSVMLQWSGRTGRPTYRLLGIRAWTTPSTEPTQSEKNGSVTRDRALLGAGNV</sequence>
<protein>
    <submittedName>
        <fullName evidence="2">Uncharacterized protein</fullName>
    </submittedName>
</protein>
<evidence type="ECO:0000313" key="2">
    <source>
        <dbReference type="EMBL" id="MFI1460765.1"/>
    </source>
</evidence>
<feature type="region of interest" description="Disordered" evidence="1">
    <location>
        <begin position="49"/>
        <end position="74"/>
    </location>
</feature>
<evidence type="ECO:0000313" key="3">
    <source>
        <dbReference type="Proteomes" id="UP001611263"/>
    </source>
</evidence>
<dbReference type="GeneID" id="93503231"/>
<reference evidence="2 3" key="1">
    <citation type="submission" date="2024-10" db="EMBL/GenBank/DDBJ databases">
        <title>The Natural Products Discovery Center: Release of the First 8490 Sequenced Strains for Exploring Actinobacteria Biosynthetic Diversity.</title>
        <authorList>
            <person name="Kalkreuter E."/>
            <person name="Kautsar S.A."/>
            <person name="Yang D."/>
            <person name="Bader C.D."/>
            <person name="Teijaro C.N."/>
            <person name="Fluegel L."/>
            <person name="Davis C.M."/>
            <person name="Simpson J.R."/>
            <person name="Lauterbach L."/>
            <person name="Steele A.D."/>
            <person name="Gui C."/>
            <person name="Meng S."/>
            <person name="Li G."/>
            <person name="Viehrig K."/>
            <person name="Ye F."/>
            <person name="Su P."/>
            <person name="Kiefer A.F."/>
            <person name="Nichols A."/>
            <person name="Cepeda A.J."/>
            <person name="Yan W."/>
            <person name="Fan B."/>
            <person name="Jiang Y."/>
            <person name="Adhikari A."/>
            <person name="Zheng C.-J."/>
            <person name="Schuster L."/>
            <person name="Cowan T.M."/>
            <person name="Smanski M.J."/>
            <person name="Chevrette M.G."/>
            <person name="De Carvalho L.P.S."/>
            <person name="Shen B."/>
        </authorList>
    </citation>
    <scope>NUCLEOTIDE SEQUENCE [LARGE SCALE GENOMIC DNA]</scope>
    <source>
        <strain evidence="2 3">NPDC020568</strain>
    </source>
</reference>
<gene>
    <name evidence="2" type="ORF">ACH4WX_08570</name>
</gene>
<name>A0ABW7TIU3_9NOCA</name>
<evidence type="ECO:0000256" key="1">
    <source>
        <dbReference type="SAM" id="MobiDB-lite"/>
    </source>
</evidence>
<dbReference type="Proteomes" id="UP001611263">
    <property type="component" value="Unassembled WGS sequence"/>
</dbReference>
<feature type="compositionally biased region" description="Polar residues" evidence="1">
    <location>
        <begin position="49"/>
        <end position="62"/>
    </location>
</feature>
<comment type="caution">
    <text evidence="2">The sequence shown here is derived from an EMBL/GenBank/DDBJ whole genome shotgun (WGS) entry which is preliminary data.</text>
</comment>
<keyword evidence="3" id="KW-1185">Reference proteome</keyword>
<dbReference type="EMBL" id="JBIRUQ010000001">
    <property type="protein sequence ID" value="MFI1460765.1"/>
    <property type="molecule type" value="Genomic_DNA"/>
</dbReference>
<dbReference type="RefSeq" id="WP_156052377.1">
    <property type="nucleotide sequence ID" value="NZ_JBIRUQ010000001.1"/>
</dbReference>
<organism evidence="2 3">
    <name type="scientific">Nocardia carnea</name>
    <dbReference type="NCBI Taxonomy" id="37328"/>
    <lineage>
        <taxon>Bacteria</taxon>
        <taxon>Bacillati</taxon>
        <taxon>Actinomycetota</taxon>
        <taxon>Actinomycetes</taxon>
        <taxon>Mycobacteriales</taxon>
        <taxon>Nocardiaceae</taxon>
        <taxon>Nocardia</taxon>
    </lineage>
</organism>
<proteinExistence type="predicted"/>
<accession>A0ABW7TIU3</accession>